<dbReference type="EMBL" id="ATHI01000026">
    <property type="protein sequence ID" value="EPR32807.1"/>
    <property type="molecule type" value="Genomic_DNA"/>
</dbReference>
<organism evidence="2 3">
    <name type="scientific">Alkalidesulfovibrio alkalitolerans DSM 16529</name>
    <dbReference type="NCBI Taxonomy" id="1121439"/>
    <lineage>
        <taxon>Bacteria</taxon>
        <taxon>Pseudomonadati</taxon>
        <taxon>Thermodesulfobacteriota</taxon>
        <taxon>Desulfovibrionia</taxon>
        <taxon>Desulfovibrionales</taxon>
        <taxon>Desulfovibrionaceae</taxon>
        <taxon>Alkalidesulfovibrio</taxon>
    </lineage>
</organism>
<reference evidence="2 3" key="1">
    <citation type="journal article" date="2013" name="Genome Announc.">
        <title>Draft genome sequences for three mercury-methylating, sulfate-reducing bacteria.</title>
        <authorList>
            <person name="Brown S.D."/>
            <person name="Hurt R.A.Jr."/>
            <person name="Gilmour C.C."/>
            <person name="Elias D.A."/>
        </authorList>
    </citation>
    <scope>NUCLEOTIDE SEQUENCE [LARGE SCALE GENOMIC DNA]</scope>
    <source>
        <strain evidence="2 3">DSM 16529</strain>
    </source>
</reference>
<dbReference type="Proteomes" id="UP000014975">
    <property type="component" value="Unassembled WGS sequence"/>
</dbReference>
<evidence type="ECO:0000256" key="1">
    <source>
        <dbReference type="SAM" id="MobiDB-lite"/>
    </source>
</evidence>
<accession>S7T6U9</accession>
<gene>
    <name evidence="2" type="ORF">dsat_0248</name>
</gene>
<sequence length="481" mass="50990">MRSLRGERRTVIPERNDTKEGGRRQGFREVHESVAGTLPETGRTAMRAHLLNIPCCNTGGRPLSEADLFGRAVLVQFFDDDPAGLLAWRETAEFIADQGRGVLPCGVFSPEDAAAAERETMRKMVRRLNVVWPVTADASGDLRAVFAVPRLPLTVLLDPDGNEVWRGEPDDLPETGAIIAAWRRDGLLDTTPFVPSPEEELRFDDVLHFPEAVAACDGLVVVADTGAHRLMAGRFIDERPLAVVEWIVGKMPGFSSGTFAEASFFGPRGLAFSPDGSALAVADSLNHAVRLADLETRTVRTLPGFVRLPTAVAYLGETLFAAAPCAGAIVRMNEKGPEIAARVPGVLALAGDGERLWFLDGAGGIGWFDPGNGATGALALSRPLVRPAGLCLAQADGLLLCVAETGANAVATIDPATGEVKTRAGKGRGYVDGFRPRFFGPRGIAAMSRTLFVADTSNHALRAVSLAESGAGSVTLYAAAE</sequence>
<evidence type="ECO:0008006" key="4">
    <source>
        <dbReference type="Google" id="ProtNLM"/>
    </source>
</evidence>
<name>S7T6U9_9BACT</name>
<dbReference type="AlphaFoldDB" id="S7T6U9"/>
<dbReference type="InterPro" id="IPR036249">
    <property type="entry name" value="Thioredoxin-like_sf"/>
</dbReference>
<dbReference type="SUPFAM" id="SSF52833">
    <property type="entry name" value="Thioredoxin-like"/>
    <property type="match status" value="1"/>
</dbReference>
<protein>
    <recommendedName>
        <fullName evidence="4">NHL repeat containing protein</fullName>
    </recommendedName>
</protein>
<dbReference type="PANTHER" id="PTHR46388">
    <property type="entry name" value="NHL REPEAT-CONTAINING PROTEIN 2"/>
    <property type="match status" value="1"/>
</dbReference>
<dbReference type="InterPro" id="IPR011042">
    <property type="entry name" value="6-blade_b-propeller_TolB-like"/>
</dbReference>
<proteinExistence type="predicted"/>
<evidence type="ECO:0000313" key="2">
    <source>
        <dbReference type="EMBL" id="EPR32807.1"/>
    </source>
</evidence>
<comment type="caution">
    <text evidence="2">The sequence shown here is derived from an EMBL/GenBank/DDBJ whole genome shotgun (WGS) entry which is preliminary data.</text>
</comment>
<keyword evidence="3" id="KW-1185">Reference proteome</keyword>
<dbReference type="Gene3D" id="3.40.30.10">
    <property type="entry name" value="Glutaredoxin"/>
    <property type="match status" value="1"/>
</dbReference>
<dbReference type="eggNOG" id="COG3391">
    <property type="taxonomic scope" value="Bacteria"/>
</dbReference>
<dbReference type="SUPFAM" id="SSF101898">
    <property type="entry name" value="NHL repeat"/>
    <property type="match status" value="1"/>
</dbReference>
<dbReference type="PANTHER" id="PTHR46388:SF2">
    <property type="entry name" value="NHL REPEAT-CONTAINING PROTEIN 2"/>
    <property type="match status" value="1"/>
</dbReference>
<dbReference type="STRING" id="1121439.dsat_0248"/>
<dbReference type="Gene3D" id="2.120.10.30">
    <property type="entry name" value="TolB, C-terminal domain"/>
    <property type="match status" value="2"/>
</dbReference>
<evidence type="ECO:0000313" key="3">
    <source>
        <dbReference type="Proteomes" id="UP000014975"/>
    </source>
</evidence>
<dbReference type="PATRIC" id="fig|1121439.3.peg.1597"/>
<feature type="region of interest" description="Disordered" evidence="1">
    <location>
        <begin position="1"/>
        <end position="26"/>
    </location>
</feature>